<dbReference type="InterPro" id="IPR050299">
    <property type="entry name" value="YjjX_NTPase"/>
</dbReference>
<evidence type="ECO:0000256" key="8">
    <source>
        <dbReference type="ARBA" id="ARBA00023211"/>
    </source>
</evidence>
<dbReference type="GO" id="GO:0103023">
    <property type="term" value="F:ITPase activity"/>
    <property type="evidence" value="ECO:0007669"/>
    <property type="project" value="UniProtKB-EC"/>
</dbReference>
<evidence type="ECO:0000313" key="13">
    <source>
        <dbReference type="Proteomes" id="UP000594943"/>
    </source>
</evidence>
<evidence type="ECO:0000256" key="10">
    <source>
        <dbReference type="ARBA" id="ARBA00048174"/>
    </source>
</evidence>
<dbReference type="InterPro" id="IPR029001">
    <property type="entry name" value="ITPase-like_fam"/>
</dbReference>
<evidence type="ECO:0000256" key="11">
    <source>
        <dbReference type="ARBA" id="ARBA00048781"/>
    </source>
</evidence>
<comment type="catalytic activity">
    <reaction evidence="11">
        <text>XTP + H2O = XDP + phosphate + H(+)</text>
        <dbReference type="Rhea" id="RHEA:28406"/>
        <dbReference type="ChEBI" id="CHEBI:15377"/>
        <dbReference type="ChEBI" id="CHEBI:15378"/>
        <dbReference type="ChEBI" id="CHEBI:43474"/>
        <dbReference type="ChEBI" id="CHEBI:59884"/>
        <dbReference type="ChEBI" id="CHEBI:61314"/>
        <dbReference type="EC" id="3.6.1.73"/>
    </reaction>
</comment>
<dbReference type="AlphaFoldDB" id="A0A7U4P402"/>
<evidence type="ECO:0000256" key="7">
    <source>
        <dbReference type="ARBA" id="ARBA00023080"/>
    </source>
</evidence>
<dbReference type="PANTHER" id="PTHR34699">
    <property type="match status" value="1"/>
</dbReference>
<dbReference type="KEGG" id="bhg:I6G56_11465"/>
<dbReference type="GO" id="GO:0006772">
    <property type="term" value="P:thiamine metabolic process"/>
    <property type="evidence" value="ECO:0007669"/>
    <property type="project" value="TreeGrafter"/>
</dbReference>
<evidence type="ECO:0000256" key="5">
    <source>
        <dbReference type="ARBA" id="ARBA00022801"/>
    </source>
</evidence>
<dbReference type="RefSeq" id="WP_006026880.1">
    <property type="nucleotide sequence ID" value="NZ_CP013380.1"/>
</dbReference>
<evidence type="ECO:0000256" key="1">
    <source>
        <dbReference type="ARBA" id="ARBA00001936"/>
    </source>
</evidence>
<dbReference type="GO" id="GO:0046872">
    <property type="term" value="F:metal ion binding"/>
    <property type="evidence" value="ECO:0007669"/>
    <property type="project" value="UniProtKB-KW"/>
</dbReference>
<comment type="cofactor">
    <cofactor evidence="2">
        <name>Mg(2+)</name>
        <dbReference type="ChEBI" id="CHEBI:18420"/>
    </cofactor>
</comment>
<dbReference type="Pfam" id="PF01931">
    <property type="entry name" value="NTPase_I-T"/>
    <property type="match status" value="1"/>
</dbReference>
<dbReference type="SUPFAM" id="SSF52972">
    <property type="entry name" value="ITPase-like"/>
    <property type="match status" value="1"/>
</dbReference>
<comment type="cofactor">
    <cofactor evidence="1">
        <name>Mn(2+)</name>
        <dbReference type="ChEBI" id="CHEBI:29035"/>
    </cofactor>
</comment>
<protein>
    <recommendedName>
        <fullName evidence="9">inosine/xanthosine triphosphatase</fullName>
        <ecNumber evidence="9">3.6.1.73</ecNumber>
    </recommendedName>
</protein>
<name>A0A7U4P402_9BURK</name>
<keyword evidence="3" id="KW-0479">Metal-binding</keyword>
<proteinExistence type="predicted"/>
<dbReference type="GO" id="GO:0009117">
    <property type="term" value="P:nucleotide metabolic process"/>
    <property type="evidence" value="ECO:0007669"/>
    <property type="project" value="UniProtKB-KW"/>
</dbReference>
<dbReference type="PANTHER" id="PTHR34699:SF2">
    <property type="entry name" value="NON-CANONICAL PURINE NTP PHOSPHATASE_PRRC1 DOMAIN-CONTAINING PROTEIN"/>
    <property type="match status" value="1"/>
</dbReference>
<accession>A0A7T2WWQ2</accession>
<sequence>MPNNPTILAIASANEAKVNALRSVAGAVFESHRIVPVPVDSGVSETPDSDAQALAGCRNRLVAMQARCRDAVDYWVALEGLIERTGFGDFVYGWAAVLRAGEETPAYGCSGKVMLPHGLLNALPPGERLSAFIKETLDATGDSVIDVLGTNGFLTNGLYDRTMEFETAIRCALGVALNPKRTASAAI</sequence>
<dbReference type="EC" id="3.6.1.73" evidence="9"/>
<evidence type="ECO:0000256" key="4">
    <source>
        <dbReference type="ARBA" id="ARBA00022741"/>
    </source>
</evidence>
<evidence type="ECO:0000256" key="2">
    <source>
        <dbReference type="ARBA" id="ARBA00001946"/>
    </source>
</evidence>
<keyword evidence="5" id="KW-0378">Hydrolase</keyword>
<keyword evidence="4" id="KW-0547">Nucleotide-binding</keyword>
<organism evidence="12 13">
    <name type="scientific">Burkholderia humptydooensis</name>
    <dbReference type="NCBI Taxonomy" id="430531"/>
    <lineage>
        <taxon>Bacteria</taxon>
        <taxon>Pseudomonadati</taxon>
        <taxon>Pseudomonadota</taxon>
        <taxon>Betaproteobacteria</taxon>
        <taxon>Burkholderiales</taxon>
        <taxon>Burkholderiaceae</taxon>
        <taxon>Burkholderia</taxon>
        <taxon>pseudomallei group</taxon>
    </lineage>
</organism>
<accession>A0A7U4P402</accession>
<dbReference type="Proteomes" id="UP000594943">
    <property type="component" value="Chromosome 1"/>
</dbReference>
<reference evidence="12 13" key="1">
    <citation type="submission" date="2020-12" db="EMBL/GenBank/DDBJ databases">
        <title>FDA dAtabase for Regulatory Grade micrObial Sequences (FDA-ARGOS): Supporting development and validation of Infectious Disease Dx tests.</title>
        <authorList>
            <person name="Nelson B."/>
            <person name="Plummer A."/>
            <person name="Tallon L."/>
            <person name="Sadzewicz L."/>
            <person name="Zhao X."/>
            <person name="Boylan J."/>
            <person name="Ott S."/>
            <person name="Bowen H."/>
            <person name="Vavikolanu K."/>
            <person name="Mehta A."/>
            <person name="Aluvathingal J."/>
            <person name="Nadendla S."/>
            <person name="Myers T."/>
            <person name="Yan Y."/>
            <person name="Sichtig H."/>
        </authorList>
    </citation>
    <scope>NUCLEOTIDE SEQUENCE [LARGE SCALE GENOMIC DNA]</scope>
    <source>
        <strain evidence="12 13">FDAARGOS_899</strain>
    </source>
</reference>
<dbReference type="GO" id="GO:0000166">
    <property type="term" value="F:nucleotide binding"/>
    <property type="evidence" value="ECO:0007669"/>
    <property type="project" value="UniProtKB-KW"/>
</dbReference>
<dbReference type="InterPro" id="IPR026533">
    <property type="entry name" value="NTPase/PRRC1"/>
</dbReference>
<keyword evidence="6" id="KW-0460">Magnesium</keyword>
<dbReference type="Gene3D" id="3.90.950.10">
    <property type="match status" value="1"/>
</dbReference>
<evidence type="ECO:0000256" key="9">
    <source>
        <dbReference type="ARBA" id="ARBA00038901"/>
    </source>
</evidence>
<gene>
    <name evidence="12" type="ORF">I6G56_11465</name>
</gene>
<evidence type="ECO:0000256" key="3">
    <source>
        <dbReference type="ARBA" id="ARBA00022723"/>
    </source>
</evidence>
<evidence type="ECO:0000313" key="12">
    <source>
        <dbReference type="EMBL" id="QPS42250.1"/>
    </source>
</evidence>
<comment type="catalytic activity">
    <reaction evidence="10">
        <text>ITP + H2O = IDP + phosphate + H(+)</text>
        <dbReference type="Rhea" id="RHEA:28330"/>
        <dbReference type="ChEBI" id="CHEBI:15377"/>
        <dbReference type="ChEBI" id="CHEBI:15378"/>
        <dbReference type="ChEBI" id="CHEBI:43474"/>
        <dbReference type="ChEBI" id="CHEBI:58280"/>
        <dbReference type="ChEBI" id="CHEBI:61402"/>
        <dbReference type="EC" id="3.6.1.73"/>
    </reaction>
</comment>
<keyword evidence="7" id="KW-0546">Nucleotide metabolism</keyword>
<keyword evidence="8" id="KW-0464">Manganese</keyword>
<dbReference type="EMBL" id="CP065686">
    <property type="protein sequence ID" value="QPS42250.1"/>
    <property type="molecule type" value="Genomic_DNA"/>
</dbReference>
<evidence type="ECO:0000256" key="6">
    <source>
        <dbReference type="ARBA" id="ARBA00022842"/>
    </source>
</evidence>